<evidence type="ECO:0000313" key="1">
    <source>
        <dbReference type="EMBL" id="KAI4351399.1"/>
    </source>
</evidence>
<protein>
    <submittedName>
        <fullName evidence="1">Uncharacterized protein</fullName>
    </submittedName>
</protein>
<sequence>MPHAAQIVDSNLLQEEGQQIDDMITCTTTILEMALNCCADLPEARVSMTDVGASLNKVKMVFMQKSRARAL</sequence>
<gene>
    <name evidence="1" type="ORF">L6164_005768</name>
</gene>
<comment type="caution">
    <text evidence="1">The sequence shown here is derived from an EMBL/GenBank/DDBJ whole genome shotgun (WGS) entry which is preliminary data.</text>
</comment>
<accession>A0ACB9PTR8</accession>
<name>A0ACB9PTR8_BAUVA</name>
<dbReference type="EMBL" id="CM039428">
    <property type="protein sequence ID" value="KAI4351399.1"/>
    <property type="molecule type" value="Genomic_DNA"/>
</dbReference>
<organism evidence="1 2">
    <name type="scientific">Bauhinia variegata</name>
    <name type="common">Purple orchid tree</name>
    <name type="synonym">Phanera variegata</name>
    <dbReference type="NCBI Taxonomy" id="167791"/>
    <lineage>
        <taxon>Eukaryota</taxon>
        <taxon>Viridiplantae</taxon>
        <taxon>Streptophyta</taxon>
        <taxon>Embryophyta</taxon>
        <taxon>Tracheophyta</taxon>
        <taxon>Spermatophyta</taxon>
        <taxon>Magnoliopsida</taxon>
        <taxon>eudicotyledons</taxon>
        <taxon>Gunneridae</taxon>
        <taxon>Pentapetalae</taxon>
        <taxon>rosids</taxon>
        <taxon>fabids</taxon>
        <taxon>Fabales</taxon>
        <taxon>Fabaceae</taxon>
        <taxon>Cercidoideae</taxon>
        <taxon>Cercideae</taxon>
        <taxon>Bauhiniinae</taxon>
        <taxon>Bauhinia</taxon>
    </lineage>
</organism>
<dbReference type="Proteomes" id="UP000828941">
    <property type="component" value="Chromosome 3"/>
</dbReference>
<evidence type="ECO:0000313" key="2">
    <source>
        <dbReference type="Proteomes" id="UP000828941"/>
    </source>
</evidence>
<reference evidence="1 2" key="1">
    <citation type="journal article" date="2022" name="DNA Res.">
        <title>Chromosomal-level genome assembly of the orchid tree Bauhinia variegata (Leguminosae; Cercidoideae) supports the allotetraploid origin hypothesis of Bauhinia.</title>
        <authorList>
            <person name="Zhong Y."/>
            <person name="Chen Y."/>
            <person name="Zheng D."/>
            <person name="Pang J."/>
            <person name="Liu Y."/>
            <person name="Luo S."/>
            <person name="Meng S."/>
            <person name="Qian L."/>
            <person name="Wei D."/>
            <person name="Dai S."/>
            <person name="Zhou R."/>
        </authorList>
    </citation>
    <scope>NUCLEOTIDE SEQUENCE [LARGE SCALE GENOMIC DNA]</scope>
    <source>
        <strain evidence="1">BV-YZ2020</strain>
    </source>
</reference>
<keyword evidence="2" id="KW-1185">Reference proteome</keyword>
<proteinExistence type="predicted"/>